<reference evidence="2" key="1">
    <citation type="submission" date="2022-05" db="EMBL/GenBank/DDBJ databases">
        <title>Using nanopore sequencing to obtain complete genomes from saliva samples.</title>
        <authorList>
            <person name="Baker J.L."/>
        </authorList>
    </citation>
    <scope>NUCLEOTIDE SEQUENCE</scope>
    <source>
        <strain evidence="2">JCVI-JB-Ag32</strain>
    </source>
</reference>
<keyword evidence="1" id="KW-1133">Transmembrane helix</keyword>
<protein>
    <recommendedName>
        <fullName evidence="4">SAF domain-containing protein</fullName>
    </recommendedName>
</protein>
<keyword evidence="1" id="KW-0812">Transmembrane</keyword>
<dbReference type="EMBL" id="CP097095">
    <property type="protein sequence ID" value="UQF79288.1"/>
    <property type="molecule type" value="Genomic_DNA"/>
</dbReference>
<evidence type="ECO:0000313" key="3">
    <source>
        <dbReference type="Proteomes" id="UP000830236"/>
    </source>
</evidence>
<evidence type="ECO:0008006" key="4">
    <source>
        <dbReference type="Google" id="ProtNLM"/>
    </source>
</evidence>
<gene>
    <name evidence="2" type="ORF">M3I41_06785</name>
</gene>
<proteinExistence type="predicted"/>
<sequence length="240" mass="25347">MSELNQSNRYGAQQHQNDAGASIDAWRWRRPTWRDPRLFIGIVLVIVSMVAGSVLIDRATSTQQVWALSQDVAPGTALKAGKNLKLVSVNLGSASSAYVQQKQLKADTYAQRSLHSGELLPADATSQQSKLNMRSIVVQSSGQLLNSIRVGDTVELWQLPSRNVAAVAPTPSATKAASTNGARRVAQGLIVDAIGGDQNAIVADKSTSVRVLVPAEQVEPVLTAVGSGAGLVLVNTGSEQ</sequence>
<feature type="transmembrane region" description="Helical" evidence="1">
    <location>
        <begin position="38"/>
        <end position="56"/>
    </location>
</feature>
<dbReference type="AlphaFoldDB" id="A0A9E7APW7"/>
<accession>A0A9E7APW7</accession>
<evidence type="ECO:0000313" key="2">
    <source>
        <dbReference type="EMBL" id="UQF79288.1"/>
    </source>
</evidence>
<name>A0A9E7APW7_9ACTO</name>
<organism evidence="2 3">
    <name type="scientific">Actinomyces graevenitzii</name>
    <dbReference type="NCBI Taxonomy" id="55565"/>
    <lineage>
        <taxon>Bacteria</taxon>
        <taxon>Bacillati</taxon>
        <taxon>Actinomycetota</taxon>
        <taxon>Actinomycetes</taxon>
        <taxon>Actinomycetales</taxon>
        <taxon>Actinomycetaceae</taxon>
        <taxon>Actinomyces</taxon>
    </lineage>
</organism>
<dbReference type="KEGG" id="agh:M3I41_06785"/>
<evidence type="ECO:0000256" key="1">
    <source>
        <dbReference type="SAM" id="Phobius"/>
    </source>
</evidence>
<keyword evidence="1" id="KW-0472">Membrane</keyword>
<dbReference type="Proteomes" id="UP000830236">
    <property type="component" value="Chromosome"/>
</dbReference>